<proteinExistence type="predicted"/>
<accession>A0A0F7ZXB3</accession>
<protein>
    <submittedName>
        <fullName evidence="2">Uncharacterized protein</fullName>
    </submittedName>
</protein>
<dbReference type="OrthoDB" id="5343483at2759"/>
<keyword evidence="3" id="KW-1185">Reference proteome</keyword>
<evidence type="ECO:0000256" key="1">
    <source>
        <dbReference type="SAM" id="MobiDB-lite"/>
    </source>
</evidence>
<evidence type="ECO:0000313" key="2">
    <source>
        <dbReference type="EMBL" id="KJZ70422.1"/>
    </source>
</evidence>
<dbReference type="AlphaFoldDB" id="A0A0F7ZXB3"/>
<organism evidence="2 3">
    <name type="scientific">Hirsutella minnesotensis 3608</name>
    <dbReference type="NCBI Taxonomy" id="1043627"/>
    <lineage>
        <taxon>Eukaryota</taxon>
        <taxon>Fungi</taxon>
        <taxon>Dikarya</taxon>
        <taxon>Ascomycota</taxon>
        <taxon>Pezizomycotina</taxon>
        <taxon>Sordariomycetes</taxon>
        <taxon>Hypocreomycetidae</taxon>
        <taxon>Hypocreales</taxon>
        <taxon>Ophiocordycipitaceae</taxon>
        <taxon>Hirsutella</taxon>
    </lineage>
</organism>
<dbReference type="EMBL" id="KQ030627">
    <property type="protein sequence ID" value="KJZ70422.1"/>
    <property type="molecule type" value="Genomic_DNA"/>
</dbReference>
<name>A0A0F7ZXB3_9HYPO</name>
<reference evidence="2 3" key="1">
    <citation type="journal article" date="2014" name="Genome Biol. Evol.">
        <title>Comparative genomics and transcriptomics analyses reveal divergent lifestyle features of nematode endoparasitic fungus Hirsutella minnesotensis.</title>
        <authorList>
            <person name="Lai Y."/>
            <person name="Liu K."/>
            <person name="Zhang X."/>
            <person name="Zhang X."/>
            <person name="Li K."/>
            <person name="Wang N."/>
            <person name="Shu C."/>
            <person name="Wu Y."/>
            <person name="Wang C."/>
            <person name="Bushley K.E."/>
            <person name="Xiang M."/>
            <person name="Liu X."/>
        </authorList>
    </citation>
    <scope>NUCLEOTIDE SEQUENCE [LARGE SCALE GENOMIC DNA]</scope>
    <source>
        <strain evidence="2 3">3608</strain>
    </source>
</reference>
<evidence type="ECO:0000313" key="3">
    <source>
        <dbReference type="Proteomes" id="UP000054481"/>
    </source>
</evidence>
<feature type="region of interest" description="Disordered" evidence="1">
    <location>
        <begin position="284"/>
        <end position="304"/>
    </location>
</feature>
<feature type="compositionally biased region" description="Polar residues" evidence="1">
    <location>
        <begin position="8"/>
        <end position="24"/>
    </location>
</feature>
<gene>
    <name evidence="2" type="ORF">HIM_10190</name>
</gene>
<sequence>MATPDGASANSSEPATEQETRTGQALSISQILRLHNRERLLVEPMRWTNRHLQLLGCTIAPPTPEKELHLQRVFSNKDAYHLYWAFKQGWTPVHRSTALRRLLSNLYFGYSNSHVVFEFGPREWTDYIHFPSFYSNRHQEGVLAAYVDLQLIQNRRNDLVERGRGCQIRKRLRQLKIKAITPQNCLHDPVVVAVLIALAQQNTYYQKTFSQVIATSDDRDRVFIYKSHIAPFLLRCLEDPNFTPPEPLSISIEVETIRFKPFRSFRDRLHANVFPSQHQSAVAKAQAERGKDLSPLTGAASSST</sequence>
<feature type="region of interest" description="Disordered" evidence="1">
    <location>
        <begin position="1"/>
        <end position="24"/>
    </location>
</feature>
<dbReference type="Proteomes" id="UP000054481">
    <property type="component" value="Unassembled WGS sequence"/>
</dbReference>